<accession>A0A086T7Z5</accession>
<organism evidence="2 3">
    <name type="scientific">Hapsidospora chrysogenum (strain ATCC 11550 / CBS 779.69 / DSM 880 / IAM 14645 / JCM 23072 / IMI 49137)</name>
    <name type="common">Acremonium chrysogenum</name>
    <dbReference type="NCBI Taxonomy" id="857340"/>
    <lineage>
        <taxon>Eukaryota</taxon>
        <taxon>Fungi</taxon>
        <taxon>Dikarya</taxon>
        <taxon>Ascomycota</taxon>
        <taxon>Pezizomycotina</taxon>
        <taxon>Sordariomycetes</taxon>
        <taxon>Hypocreomycetidae</taxon>
        <taxon>Hypocreales</taxon>
        <taxon>Bionectriaceae</taxon>
        <taxon>Hapsidospora</taxon>
    </lineage>
</organism>
<dbReference type="OrthoDB" id="8249012at2759"/>
<proteinExistence type="predicted"/>
<gene>
    <name evidence="2" type="ORF">ACRE_037060</name>
</gene>
<dbReference type="Proteomes" id="UP000029964">
    <property type="component" value="Unassembled WGS sequence"/>
</dbReference>
<dbReference type="PANTHER" id="PTHR21521">
    <property type="entry name" value="AMUN, ISOFORM A"/>
    <property type="match status" value="1"/>
</dbReference>
<dbReference type="HOGENOM" id="CLU_048127_1_2_1"/>
<dbReference type="STRING" id="857340.A0A086T7Z5"/>
<evidence type="ECO:0000256" key="1">
    <source>
        <dbReference type="SAM" id="MobiDB-lite"/>
    </source>
</evidence>
<dbReference type="AlphaFoldDB" id="A0A086T7Z5"/>
<dbReference type="SUPFAM" id="SSF48150">
    <property type="entry name" value="DNA-glycosylase"/>
    <property type="match status" value="1"/>
</dbReference>
<comment type="caution">
    <text evidence="2">The sequence shown here is derived from an EMBL/GenBank/DDBJ whole genome shotgun (WGS) entry which is preliminary data.</text>
</comment>
<dbReference type="GO" id="GO:0003824">
    <property type="term" value="F:catalytic activity"/>
    <property type="evidence" value="ECO:0007669"/>
    <property type="project" value="InterPro"/>
</dbReference>
<dbReference type="InterPro" id="IPR011257">
    <property type="entry name" value="DNA_glycosylase"/>
</dbReference>
<protein>
    <submittedName>
        <fullName evidence="2">Uncharacterized protein</fullName>
    </submittedName>
</protein>
<sequence length="169" mass="18393">MSLVSSNNPNLVADTVREALGVYRDGGNVAAALQVLTRLKGIGPATASLLLAVHDPTRVIFFSDEAFYWLCRSGRKAPIKYNAKEYQELRTKAQELAERLDVSATDLEKVAYVLMKQPDNMAEASMNASAKTTPTPAKGASATKRKAARELESAPKEPPVRRSKRSKAC</sequence>
<feature type="region of interest" description="Disordered" evidence="1">
    <location>
        <begin position="123"/>
        <end position="169"/>
    </location>
</feature>
<feature type="compositionally biased region" description="Polar residues" evidence="1">
    <location>
        <begin position="126"/>
        <end position="135"/>
    </location>
</feature>
<keyword evidence="3" id="KW-1185">Reference proteome</keyword>
<name>A0A086T7Z5_HAPC1</name>
<dbReference type="EMBL" id="JPKY01000031">
    <property type="protein sequence ID" value="KFH45477.1"/>
    <property type="molecule type" value="Genomic_DNA"/>
</dbReference>
<evidence type="ECO:0000313" key="3">
    <source>
        <dbReference type="Proteomes" id="UP000029964"/>
    </source>
</evidence>
<dbReference type="PANTHER" id="PTHR21521:SF0">
    <property type="entry name" value="AMUN, ISOFORM A"/>
    <property type="match status" value="1"/>
</dbReference>
<reference evidence="3" key="1">
    <citation type="journal article" date="2014" name="Genome Announc.">
        <title>Genome sequence and annotation of Acremonium chrysogenum, producer of the beta-lactam antibiotic cephalosporin C.</title>
        <authorList>
            <person name="Terfehr D."/>
            <person name="Dahlmann T.A."/>
            <person name="Specht T."/>
            <person name="Zadra I."/>
            <person name="Kuernsteiner H."/>
            <person name="Kueck U."/>
        </authorList>
    </citation>
    <scope>NUCLEOTIDE SEQUENCE [LARGE SCALE GENOMIC DNA]</scope>
    <source>
        <strain evidence="3">ATCC 11550 / CBS 779.69 / DSM 880 / IAM 14645 / JCM 23072 / IMI 49137</strain>
    </source>
</reference>
<dbReference type="GO" id="GO:0006281">
    <property type="term" value="P:DNA repair"/>
    <property type="evidence" value="ECO:0007669"/>
    <property type="project" value="InterPro"/>
</dbReference>
<feature type="compositionally biased region" description="Basic and acidic residues" evidence="1">
    <location>
        <begin position="148"/>
        <end position="160"/>
    </location>
</feature>
<evidence type="ECO:0000313" key="2">
    <source>
        <dbReference type="EMBL" id="KFH45477.1"/>
    </source>
</evidence>